<dbReference type="EMBL" id="AP014633">
    <property type="protein sequence ID" value="BAP54470.1"/>
    <property type="molecule type" value="Genomic_DNA"/>
</dbReference>
<dbReference type="STRING" id="40754.THII_0173"/>
<proteinExistence type="predicted"/>
<gene>
    <name evidence="1" type="ORF">THII_0173</name>
</gene>
<reference evidence="1 2" key="1">
    <citation type="journal article" date="2014" name="ISME J.">
        <title>Ecophysiology of Thioploca ingrica as revealed by the complete genome sequence supplemented with proteomic evidence.</title>
        <authorList>
            <person name="Kojima H."/>
            <person name="Ogura Y."/>
            <person name="Yamamoto N."/>
            <person name="Togashi T."/>
            <person name="Mori H."/>
            <person name="Watanabe T."/>
            <person name="Nemoto F."/>
            <person name="Kurokawa K."/>
            <person name="Hayashi T."/>
            <person name="Fukui M."/>
        </authorList>
    </citation>
    <scope>NUCLEOTIDE SEQUENCE [LARGE SCALE GENOMIC DNA]</scope>
</reference>
<dbReference type="OrthoDB" id="5622732at2"/>
<evidence type="ECO:0000313" key="1">
    <source>
        <dbReference type="EMBL" id="BAP54470.1"/>
    </source>
</evidence>
<dbReference type="HOGENOM" id="CLU_993713_0_0_6"/>
<name>A0A090AI59_9GAMM</name>
<accession>A0A090AI59</accession>
<dbReference type="KEGG" id="tig:THII_0173"/>
<keyword evidence="2" id="KW-1185">Reference proteome</keyword>
<evidence type="ECO:0008006" key="3">
    <source>
        <dbReference type="Google" id="ProtNLM"/>
    </source>
</evidence>
<organism evidence="1 2">
    <name type="scientific">Thioploca ingrica</name>
    <dbReference type="NCBI Taxonomy" id="40754"/>
    <lineage>
        <taxon>Bacteria</taxon>
        <taxon>Pseudomonadati</taxon>
        <taxon>Pseudomonadota</taxon>
        <taxon>Gammaproteobacteria</taxon>
        <taxon>Thiotrichales</taxon>
        <taxon>Thiotrichaceae</taxon>
        <taxon>Thioploca</taxon>
    </lineage>
</organism>
<protein>
    <recommendedName>
        <fullName evidence="3">Transposase</fullName>
    </recommendedName>
</protein>
<dbReference type="Proteomes" id="UP000031623">
    <property type="component" value="Chromosome"/>
</dbReference>
<evidence type="ECO:0000313" key="2">
    <source>
        <dbReference type="Proteomes" id="UP000031623"/>
    </source>
</evidence>
<dbReference type="AlphaFoldDB" id="A0A090AI59"/>
<sequence length="274" mass="31922">MKKVASLQYGVIFKKAFSQPDIFTGFVRDILGVHIEIDRVETEKSFDPPIGKIDTRFDLFAEDKKNRVVVDIQHVRFPDHYDRFLHYHCVALLEQIACSELYTPPMRTFTIVVLTSGDKHKVDVATIDFDPKDRQGKGLNEIPHRVVYLCPKYVTAETPPPYREWLQAINDSLDQEVEESGYQLPEIQRVFNLIEQDLVSPQERARMKDEYAMELVKRDKYEEGWQDGQAQGREEERRRLAHQMLNQGLEVKLIAELTNLTLEEIQQLSQEVSS</sequence>